<evidence type="ECO:0000313" key="5">
    <source>
        <dbReference type="Proteomes" id="UP000095284"/>
    </source>
</evidence>
<dbReference type="AlphaFoldDB" id="A0A1I7RXG3"/>
<evidence type="ECO:0000313" key="6">
    <source>
        <dbReference type="WBParaSite" id="BXY_0542900.1"/>
    </source>
</evidence>
<dbReference type="WBParaSite" id="BXY_0542900.1">
    <property type="protein sequence ID" value="BXY_0542900.1"/>
    <property type="gene ID" value="BXY_0542900"/>
</dbReference>
<feature type="signal peptide" evidence="3">
    <location>
        <begin position="1"/>
        <end position="18"/>
    </location>
</feature>
<keyword evidence="1" id="KW-0378">Hydrolase</keyword>
<dbReference type="PANTHER" id="PTHR10340">
    <property type="entry name" value="SPHINGOMYELIN PHOSPHODIESTERASE"/>
    <property type="match status" value="1"/>
</dbReference>
<keyword evidence="3" id="KW-0732">Signal</keyword>
<dbReference type="InterPro" id="IPR029052">
    <property type="entry name" value="Metallo-depent_PP-like"/>
</dbReference>
<dbReference type="InterPro" id="IPR045473">
    <property type="entry name" value="ASM_C"/>
</dbReference>
<dbReference type="Proteomes" id="UP000095284">
    <property type="component" value="Unplaced"/>
</dbReference>
<dbReference type="GO" id="GO:0005615">
    <property type="term" value="C:extracellular space"/>
    <property type="evidence" value="ECO:0007669"/>
    <property type="project" value="TreeGrafter"/>
</dbReference>
<feature type="chain" id="PRO_5009305062" evidence="3">
    <location>
        <begin position="19"/>
        <end position="344"/>
    </location>
</feature>
<dbReference type="PANTHER" id="PTHR10340:SF57">
    <property type="entry name" value="METALLOPHOS DOMAIN-CONTAINING PROTEIN"/>
    <property type="match status" value="1"/>
</dbReference>
<reference evidence="6" key="1">
    <citation type="submission" date="2016-11" db="UniProtKB">
        <authorList>
            <consortium name="WormBaseParasite"/>
        </authorList>
    </citation>
    <scope>IDENTIFICATION</scope>
</reference>
<proteinExistence type="predicted"/>
<accession>A0A1I7RXG3</accession>
<evidence type="ECO:0000259" key="4">
    <source>
        <dbReference type="Pfam" id="PF19272"/>
    </source>
</evidence>
<evidence type="ECO:0000256" key="2">
    <source>
        <dbReference type="ARBA" id="ARBA00023180"/>
    </source>
</evidence>
<dbReference type="Pfam" id="PF19272">
    <property type="entry name" value="ASMase_C"/>
    <property type="match status" value="1"/>
</dbReference>
<dbReference type="SUPFAM" id="SSF56300">
    <property type="entry name" value="Metallo-dependent phosphatases"/>
    <property type="match status" value="2"/>
</dbReference>
<protein>
    <submittedName>
        <fullName evidence="6">Metallophos domain-containing protein</fullName>
    </submittedName>
</protein>
<dbReference type="GO" id="GO:0008081">
    <property type="term" value="F:phosphoric diester hydrolase activity"/>
    <property type="evidence" value="ECO:0007669"/>
    <property type="project" value="TreeGrafter"/>
</dbReference>
<evidence type="ECO:0000256" key="1">
    <source>
        <dbReference type="ARBA" id="ARBA00022801"/>
    </source>
</evidence>
<sequence>MDLRLVLHISCLLISTNSLRFLQIADFHYDPDYNSNGVAAQMCHEQKNSTKTKKLGEFGDYLCDSPAKLVENAVQAAAKTLAEPDLLLWTGDNIPHIDEYTEESDPAGQFEFTKKALAQAQSNNQTAHIIAHIPPGLYDRVPNIKWFTDEYNKQFLDIIRAYKDTIKLLIFGHHHGDTFHVIRDSNDSPINVAYISPAVTPWYSGLGLGANNPSFRVFDYNLESKEVTNVYTYNVNLTALNDNPSTPWTLEYSFKDAYGIPDFSPQSFHNLVEGFSKNETLFGTYMLYNTVSTDGSLPNSTIKQAQICSLNHADYDKYSVCISGALSKICSIFSIFFMMMLIML</sequence>
<keyword evidence="2" id="KW-0325">Glycoprotein</keyword>
<name>A0A1I7RXG3_BURXY</name>
<feature type="domain" description="Sphingomyelin phosphodiesterase C-terminal" evidence="4">
    <location>
        <begin position="189"/>
        <end position="324"/>
    </location>
</feature>
<organism evidence="5 6">
    <name type="scientific">Bursaphelenchus xylophilus</name>
    <name type="common">Pinewood nematode worm</name>
    <name type="synonym">Aphelenchoides xylophilus</name>
    <dbReference type="NCBI Taxonomy" id="6326"/>
    <lineage>
        <taxon>Eukaryota</taxon>
        <taxon>Metazoa</taxon>
        <taxon>Ecdysozoa</taxon>
        <taxon>Nematoda</taxon>
        <taxon>Chromadorea</taxon>
        <taxon>Rhabditida</taxon>
        <taxon>Tylenchina</taxon>
        <taxon>Tylenchomorpha</taxon>
        <taxon>Aphelenchoidea</taxon>
        <taxon>Aphelenchoididae</taxon>
        <taxon>Bursaphelenchus</taxon>
    </lineage>
</organism>
<evidence type="ECO:0000256" key="3">
    <source>
        <dbReference type="SAM" id="SignalP"/>
    </source>
</evidence>